<evidence type="ECO:0000313" key="1">
    <source>
        <dbReference type="EMBL" id="KJY38999.1"/>
    </source>
</evidence>
<dbReference type="InterPro" id="IPR002023">
    <property type="entry name" value="NuoE-like"/>
</dbReference>
<reference evidence="1 2" key="1">
    <citation type="submission" date="2015-02" db="EMBL/GenBank/DDBJ databases">
        <authorList>
            <person name="Ju K.-S."/>
            <person name="Doroghazi J.R."/>
            <person name="Metcalf W."/>
        </authorList>
    </citation>
    <scope>NUCLEOTIDE SEQUENCE [LARGE SCALE GENOMIC DNA]</scope>
    <source>
        <strain evidence="1 2">NRRL ISP-5550</strain>
    </source>
</reference>
<keyword evidence="2" id="KW-1185">Reference proteome</keyword>
<dbReference type="InterPro" id="IPR036249">
    <property type="entry name" value="Thioredoxin-like_sf"/>
</dbReference>
<dbReference type="RefSeq" id="WP_045945677.1">
    <property type="nucleotide sequence ID" value="NZ_JZWV01000038.1"/>
</dbReference>
<dbReference type="PANTHER" id="PTHR43342">
    <property type="entry name" value="NADH-QUINONE OXIDOREDUCTASE, E SUBUNIT"/>
    <property type="match status" value="1"/>
</dbReference>
<protein>
    <submittedName>
        <fullName evidence="1">NADH dehydrogenase</fullName>
    </submittedName>
</protein>
<evidence type="ECO:0000313" key="2">
    <source>
        <dbReference type="Proteomes" id="UP000033551"/>
    </source>
</evidence>
<dbReference type="PANTHER" id="PTHR43342:SF2">
    <property type="entry name" value="POTENTIAL NAD-REDUCING HYDROGENASE SUBUNIT"/>
    <property type="match status" value="1"/>
</dbReference>
<dbReference type="GO" id="GO:0016491">
    <property type="term" value="F:oxidoreductase activity"/>
    <property type="evidence" value="ECO:0007669"/>
    <property type="project" value="InterPro"/>
</dbReference>
<name>A0A0F4JYU9_9ACTN</name>
<organism evidence="1 2">
    <name type="scientific">Streptomyces katrae</name>
    <dbReference type="NCBI Taxonomy" id="68223"/>
    <lineage>
        <taxon>Bacteria</taxon>
        <taxon>Bacillati</taxon>
        <taxon>Actinomycetota</taxon>
        <taxon>Actinomycetes</taxon>
        <taxon>Kitasatosporales</taxon>
        <taxon>Streptomycetaceae</taxon>
        <taxon>Streptomyces</taxon>
    </lineage>
</organism>
<dbReference type="Proteomes" id="UP000033551">
    <property type="component" value="Unassembled WGS sequence"/>
</dbReference>
<dbReference type="CDD" id="cd03064">
    <property type="entry name" value="TRX_Fd_NuoE"/>
    <property type="match status" value="1"/>
</dbReference>
<accession>A0A0F4JYU9</accession>
<dbReference type="Gene3D" id="3.40.30.10">
    <property type="entry name" value="Glutaredoxin"/>
    <property type="match status" value="1"/>
</dbReference>
<dbReference type="EMBL" id="JZWV01000038">
    <property type="protein sequence ID" value="KJY38999.1"/>
    <property type="molecule type" value="Genomic_DNA"/>
</dbReference>
<dbReference type="InterPro" id="IPR028431">
    <property type="entry name" value="NADP_DH_HndA-like"/>
</dbReference>
<comment type="caution">
    <text evidence="1">The sequence shown here is derived from an EMBL/GenBank/DDBJ whole genome shotgun (WGS) entry which is preliminary data.</text>
</comment>
<gene>
    <name evidence="1" type="ORF">VR44_02485</name>
</gene>
<feature type="non-terminal residue" evidence="1">
    <location>
        <position position="194"/>
    </location>
</feature>
<dbReference type="InterPro" id="IPR042128">
    <property type="entry name" value="NuoE_dom"/>
</dbReference>
<dbReference type="Pfam" id="PF01257">
    <property type="entry name" value="2Fe-2S_thioredx"/>
    <property type="match status" value="1"/>
</dbReference>
<dbReference type="AlphaFoldDB" id="A0A0F4JYU9"/>
<sequence>MSHGQTAGADRFDALRALASRRERPGDRLLDELARARTGNACDSTAWSPAVAARLGLPAASALGPATFYADLAAPHGRRHVRVCTGAACFAATAGHPLDAVEQELGLRAGGVSPDGAVSLQAVRCLGHCYAAPAALTDGQACTGPGLTGQIAGRAPRTAPSVPGADTTGDPVLLGAGPAAVDPLEIWRRTVTTS</sequence>
<dbReference type="SUPFAM" id="SSF52833">
    <property type="entry name" value="Thioredoxin-like"/>
    <property type="match status" value="1"/>
</dbReference>
<proteinExistence type="predicted"/>
<dbReference type="PROSITE" id="PS01099">
    <property type="entry name" value="COMPLEX1_24K"/>
    <property type="match status" value="1"/>
</dbReference>